<protein>
    <recommendedName>
        <fullName evidence="7 9">Uroporphyrinogen-III synthase</fullName>
        <ecNumber evidence="3 9">4.2.1.75</ecNumber>
    </recommendedName>
</protein>
<comment type="caution">
    <text evidence="11">The sequence shown here is derived from an EMBL/GenBank/DDBJ whole genome shotgun (WGS) entry which is preliminary data.</text>
</comment>
<proteinExistence type="inferred from homology"/>
<dbReference type="EC" id="4.2.1.75" evidence="3 9"/>
<evidence type="ECO:0000256" key="6">
    <source>
        <dbReference type="ARBA" id="ARBA00037589"/>
    </source>
</evidence>
<feature type="domain" description="Tetrapyrrole biosynthesis uroporphyrinogen III synthase" evidence="10">
    <location>
        <begin position="23"/>
        <end position="233"/>
    </location>
</feature>
<sequence>MAAALQIAVLTRPAGRNVDVMHALVRRGWLVRECPALEIQSSAVISKCETPDPNNFDLVVFVSRAAVSGFQQQLGSDYVWPSFVRIGCMGPATAAAVERAWPAARAVLRPEAEQARDSEALWPLLQQLPIPLRKVLIVRGQDGRDWLAQKLANAGVEVVTHQAYERLYAGWSDDTVAQFREWAGLQAEVVWLLTSAHGISAIVQRIAALELLDWFRSGQFVLTHERLAQALASAVDTDPSALRMRVCPPEDSEIVLCFDQILPAGSVP</sequence>
<evidence type="ECO:0000256" key="5">
    <source>
        <dbReference type="ARBA" id="ARBA00023244"/>
    </source>
</evidence>
<evidence type="ECO:0000256" key="2">
    <source>
        <dbReference type="ARBA" id="ARBA00008133"/>
    </source>
</evidence>
<evidence type="ECO:0000256" key="8">
    <source>
        <dbReference type="ARBA" id="ARBA00048617"/>
    </source>
</evidence>
<dbReference type="Gene3D" id="3.40.50.10090">
    <property type="match status" value="2"/>
</dbReference>
<gene>
    <name evidence="11" type="ORF">KZZ10_00230</name>
</gene>
<dbReference type="RefSeq" id="WP_259659483.1">
    <property type="nucleotide sequence ID" value="NZ_JAHXRI010000001.1"/>
</dbReference>
<evidence type="ECO:0000256" key="3">
    <source>
        <dbReference type="ARBA" id="ARBA00013109"/>
    </source>
</evidence>
<evidence type="ECO:0000256" key="9">
    <source>
        <dbReference type="RuleBase" id="RU366031"/>
    </source>
</evidence>
<comment type="function">
    <text evidence="6 9">Catalyzes cyclization of the linear tetrapyrrole, hydroxymethylbilane, to the macrocyclic uroporphyrinogen III.</text>
</comment>
<evidence type="ECO:0000259" key="10">
    <source>
        <dbReference type="Pfam" id="PF02602"/>
    </source>
</evidence>
<dbReference type="Pfam" id="PF02602">
    <property type="entry name" value="HEM4"/>
    <property type="match status" value="1"/>
</dbReference>
<comment type="catalytic activity">
    <reaction evidence="8 9">
        <text>hydroxymethylbilane = uroporphyrinogen III + H2O</text>
        <dbReference type="Rhea" id="RHEA:18965"/>
        <dbReference type="ChEBI" id="CHEBI:15377"/>
        <dbReference type="ChEBI" id="CHEBI:57308"/>
        <dbReference type="ChEBI" id="CHEBI:57845"/>
        <dbReference type="EC" id="4.2.1.75"/>
    </reaction>
</comment>
<dbReference type="CDD" id="cd06578">
    <property type="entry name" value="HemD"/>
    <property type="match status" value="1"/>
</dbReference>
<dbReference type="PANTHER" id="PTHR38042:SF1">
    <property type="entry name" value="UROPORPHYRINOGEN-III SYNTHASE, CHLOROPLASTIC"/>
    <property type="match status" value="1"/>
</dbReference>
<evidence type="ECO:0000256" key="4">
    <source>
        <dbReference type="ARBA" id="ARBA00023239"/>
    </source>
</evidence>
<dbReference type="SUPFAM" id="SSF69618">
    <property type="entry name" value="HemD-like"/>
    <property type="match status" value="1"/>
</dbReference>
<comment type="similarity">
    <text evidence="2 9">Belongs to the uroporphyrinogen-III synthase family.</text>
</comment>
<comment type="pathway">
    <text evidence="1 9">Porphyrin-containing compound metabolism; protoporphyrin-IX biosynthesis; coproporphyrinogen-III from 5-aminolevulinate: step 3/4.</text>
</comment>
<keyword evidence="5 9" id="KW-0627">Porphyrin biosynthesis</keyword>
<evidence type="ECO:0000256" key="7">
    <source>
        <dbReference type="ARBA" id="ARBA00040167"/>
    </source>
</evidence>
<keyword evidence="4 9" id="KW-0456">Lyase</keyword>
<accession>A0A953N5N4</accession>
<organism evidence="11 12">
    <name type="scientific">Zwartia hollandica</name>
    <dbReference type="NCBI Taxonomy" id="324606"/>
    <lineage>
        <taxon>Bacteria</taxon>
        <taxon>Pseudomonadati</taxon>
        <taxon>Pseudomonadota</taxon>
        <taxon>Betaproteobacteria</taxon>
        <taxon>Burkholderiales</taxon>
        <taxon>Alcaligenaceae</taxon>
        <taxon>Zwartia</taxon>
    </lineage>
</organism>
<dbReference type="AlphaFoldDB" id="A0A953N5N4"/>
<dbReference type="Proteomes" id="UP000739565">
    <property type="component" value="Unassembled WGS sequence"/>
</dbReference>
<reference evidence="11" key="1">
    <citation type="submission" date="2021-07" db="EMBL/GenBank/DDBJ databases">
        <title>New genus and species of the family Alcaligenaceae.</title>
        <authorList>
            <person name="Hahn M.W."/>
        </authorList>
    </citation>
    <scope>NUCLEOTIDE SEQUENCE</scope>
    <source>
        <strain evidence="11">LF4-65</strain>
    </source>
</reference>
<dbReference type="GO" id="GO:0006782">
    <property type="term" value="P:protoporphyrinogen IX biosynthetic process"/>
    <property type="evidence" value="ECO:0007669"/>
    <property type="project" value="UniProtKB-UniRule"/>
</dbReference>
<dbReference type="InterPro" id="IPR036108">
    <property type="entry name" value="4pyrrol_syn_uPrphyn_synt_sf"/>
</dbReference>
<dbReference type="EMBL" id="JAHXRI010000001">
    <property type="protein sequence ID" value="MBZ1349060.1"/>
    <property type="molecule type" value="Genomic_DNA"/>
</dbReference>
<dbReference type="InterPro" id="IPR003754">
    <property type="entry name" value="4pyrrol_synth_uPrphyn_synth"/>
</dbReference>
<evidence type="ECO:0000313" key="11">
    <source>
        <dbReference type="EMBL" id="MBZ1349060.1"/>
    </source>
</evidence>
<keyword evidence="12" id="KW-1185">Reference proteome</keyword>
<dbReference type="GO" id="GO:0006780">
    <property type="term" value="P:uroporphyrinogen III biosynthetic process"/>
    <property type="evidence" value="ECO:0007669"/>
    <property type="project" value="UniProtKB-UniRule"/>
</dbReference>
<name>A0A953N5N4_9BURK</name>
<evidence type="ECO:0000313" key="12">
    <source>
        <dbReference type="Proteomes" id="UP000739565"/>
    </source>
</evidence>
<dbReference type="GO" id="GO:0004852">
    <property type="term" value="F:uroporphyrinogen-III synthase activity"/>
    <property type="evidence" value="ECO:0007669"/>
    <property type="project" value="UniProtKB-UniRule"/>
</dbReference>
<dbReference type="InterPro" id="IPR039793">
    <property type="entry name" value="UROS/Hem4"/>
</dbReference>
<evidence type="ECO:0000256" key="1">
    <source>
        <dbReference type="ARBA" id="ARBA00004772"/>
    </source>
</evidence>
<dbReference type="PANTHER" id="PTHR38042">
    <property type="entry name" value="UROPORPHYRINOGEN-III SYNTHASE, CHLOROPLASTIC"/>
    <property type="match status" value="1"/>
</dbReference>